<dbReference type="InterPro" id="IPR030678">
    <property type="entry name" value="Peptide/Ni-bd"/>
</dbReference>
<dbReference type="PIRSF" id="PIRSF002741">
    <property type="entry name" value="MppA"/>
    <property type="match status" value="1"/>
</dbReference>
<evidence type="ECO:0000256" key="2">
    <source>
        <dbReference type="ARBA" id="ARBA00022729"/>
    </source>
</evidence>
<protein>
    <submittedName>
        <fullName evidence="5">Peptide/nickel transport system substrate-binding protein</fullName>
    </submittedName>
</protein>
<dbReference type="GO" id="GO:1904680">
    <property type="term" value="F:peptide transmembrane transporter activity"/>
    <property type="evidence" value="ECO:0007669"/>
    <property type="project" value="TreeGrafter"/>
</dbReference>
<dbReference type="CDD" id="cd08517">
    <property type="entry name" value="PBP2_NikA_DppA_OppA_like_13"/>
    <property type="match status" value="1"/>
</dbReference>
<evidence type="ECO:0000313" key="6">
    <source>
        <dbReference type="Proteomes" id="UP000184327"/>
    </source>
</evidence>
<dbReference type="Gene3D" id="3.40.190.10">
    <property type="entry name" value="Periplasmic binding protein-like II"/>
    <property type="match status" value="1"/>
</dbReference>
<organism evidence="5 6">
    <name type="scientific">Lampropedia hyalina DSM 16112</name>
    <dbReference type="NCBI Taxonomy" id="1122156"/>
    <lineage>
        <taxon>Bacteria</taxon>
        <taxon>Pseudomonadati</taxon>
        <taxon>Pseudomonadota</taxon>
        <taxon>Betaproteobacteria</taxon>
        <taxon>Burkholderiales</taxon>
        <taxon>Comamonadaceae</taxon>
        <taxon>Lampropedia</taxon>
    </lineage>
</organism>
<comment type="similarity">
    <text evidence="1">Belongs to the bacterial solute-binding protein 5 family.</text>
</comment>
<dbReference type="STRING" id="1122156.SAMN02745117_00123"/>
<keyword evidence="6" id="KW-1185">Reference proteome</keyword>
<evidence type="ECO:0000256" key="1">
    <source>
        <dbReference type="ARBA" id="ARBA00005695"/>
    </source>
</evidence>
<evidence type="ECO:0000313" key="5">
    <source>
        <dbReference type="EMBL" id="SHE31901.1"/>
    </source>
</evidence>
<keyword evidence="2 3" id="KW-0732">Signal</keyword>
<dbReference type="RefSeq" id="WP_073353362.1">
    <property type="nucleotide sequence ID" value="NZ_FQUZ01000001.1"/>
</dbReference>
<name>A0A1M4SI61_9BURK</name>
<dbReference type="InterPro" id="IPR039424">
    <property type="entry name" value="SBP_5"/>
</dbReference>
<proteinExistence type="inferred from homology"/>
<dbReference type="InterPro" id="IPR023765">
    <property type="entry name" value="SBP_5_CS"/>
</dbReference>
<dbReference type="GO" id="GO:0043190">
    <property type="term" value="C:ATP-binding cassette (ABC) transporter complex"/>
    <property type="evidence" value="ECO:0007669"/>
    <property type="project" value="InterPro"/>
</dbReference>
<feature type="chain" id="PRO_5012612308" evidence="3">
    <location>
        <begin position="30"/>
        <end position="545"/>
    </location>
</feature>
<feature type="signal peptide" evidence="3">
    <location>
        <begin position="1"/>
        <end position="29"/>
    </location>
</feature>
<dbReference type="PROSITE" id="PS01040">
    <property type="entry name" value="SBP_BACTERIAL_5"/>
    <property type="match status" value="1"/>
</dbReference>
<feature type="domain" description="Solute-binding protein family 5" evidence="4">
    <location>
        <begin position="82"/>
        <end position="437"/>
    </location>
</feature>
<dbReference type="GO" id="GO:0015833">
    <property type="term" value="P:peptide transport"/>
    <property type="evidence" value="ECO:0007669"/>
    <property type="project" value="TreeGrafter"/>
</dbReference>
<dbReference type="InterPro" id="IPR000914">
    <property type="entry name" value="SBP_5_dom"/>
</dbReference>
<dbReference type="PANTHER" id="PTHR30290">
    <property type="entry name" value="PERIPLASMIC BINDING COMPONENT OF ABC TRANSPORTER"/>
    <property type="match status" value="1"/>
</dbReference>
<dbReference type="Gene3D" id="3.10.105.10">
    <property type="entry name" value="Dipeptide-binding Protein, Domain 3"/>
    <property type="match status" value="1"/>
</dbReference>
<dbReference type="PANTHER" id="PTHR30290:SF38">
    <property type="entry name" value="D,D-DIPEPTIDE-BINDING PERIPLASMIC PROTEIN DDPA-RELATED"/>
    <property type="match status" value="1"/>
</dbReference>
<sequence length="545" mass="60220">MQRRSLLKWSQAWVLAGAGWSLALGAAQAQTVGSQPVQGGVLNVAIAPEPTQLSSANLTTMNVGMVSSKILEGLVSYDLNLQPQPALATSWETAADGKTLTFHLREGVKWHDGKDFSSADVAWTLEEVWKKLHPFGRAAFANVEKVETPNAHQVVIHLSSPAPYILNYINTYGAQILPRHIYEGKDVLTHPANNAPIGTGPFVFKEWVKGSHIRLERNPHYWGKGADGSPQPYLDGLLFRFIPDAAARTVAIEAGEIDVALGSIVPLTNLNRFKDEKKFTINLTDGNYLSTIFLLQFNVRKPHFQDVRVRQAFAHAIDKQALLRIVFQNYGKVATGPVPSSVVNYYSNEVRSYPLDLQRAAALLDEAGFRKGADGKRLKVTLDVDGFGGVIGPRSGEFIKQSLAKVDVDVELRTNDTAAYLKRIFTDADYDLMTSSLHRLPDPTLGVQRLYWTQNIRPGVPWTNGSGYSNPALDKVMEAAGVEPDDAKRKALIKEWQQIVQEEVPLIELIEQTWVTVSTARLKKLALQGDGLFDSYADAWLEPAK</sequence>
<dbReference type="GO" id="GO:0030288">
    <property type="term" value="C:outer membrane-bounded periplasmic space"/>
    <property type="evidence" value="ECO:0007669"/>
    <property type="project" value="UniProtKB-ARBA"/>
</dbReference>
<gene>
    <name evidence="5" type="ORF">SAMN02745117_00123</name>
</gene>
<dbReference type="EMBL" id="FQUZ01000001">
    <property type="protein sequence ID" value="SHE31901.1"/>
    <property type="molecule type" value="Genomic_DNA"/>
</dbReference>
<dbReference type="AlphaFoldDB" id="A0A1M4SI61"/>
<dbReference type="OrthoDB" id="9801799at2"/>
<evidence type="ECO:0000256" key="3">
    <source>
        <dbReference type="SAM" id="SignalP"/>
    </source>
</evidence>
<evidence type="ECO:0000259" key="4">
    <source>
        <dbReference type="Pfam" id="PF00496"/>
    </source>
</evidence>
<dbReference type="SUPFAM" id="SSF53850">
    <property type="entry name" value="Periplasmic binding protein-like II"/>
    <property type="match status" value="1"/>
</dbReference>
<accession>A0A1M4SI61</accession>
<dbReference type="Proteomes" id="UP000184327">
    <property type="component" value="Unassembled WGS sequence"/>
</dbReference>
<reference evidence="5 6" key="1">
    <citation type="submission" date="2016-11" db="EMBL/GenBank/DDBJ databases">
        <authorList>
            <person name="Jaros S."/>
            <person name="Januszkiewicz K."/>
            <person name="Wedrychowicz H."/>
        </authorList>
    </citation>
    <scope>NUCLEOTIDE SEQUENCE [LARGE SCALE GENOMIC DNA]</scope>
    <source>
        <strain evidence="5 6">DSM 16112</strain>
    </source>
</reference>
<dbReference type="Pfam" id="PF00496">
    <property type="entry name" value="SBP_bac_5"/>
    <property type="match status" value="1"/>
</dbReference>